<gene>
    <name evidence="1" type="ORF">M9H77_21919</name>
</gene>
<accession>A0ACC0AT19</accession>
<dbReference type="EMBL" id="CM044705">
    <property type="protein sequence ID" value="KAI5662596.1"/>
    <property type="molecule type" value="Genomic_DNA"/>
</dbReference>
<sequence>MATGIPGHENVPLRHSRIPFGILQSTTPLLSSECMVSRETTASRPTFSTVGQTITSLCSYKETPDVGPVLSGIVTGNPGHGNVPSGPSGISLAVPQSTIPFAASKPNISQETTALKPAFSTAGMTTISHETPGTKPVHLVPSSCPTHMEQTALYPQLKPSTASAAPITSCTQELQVSWRPSHHPPQSRNSVPSGTNAAPPSISTLISTRGPNFQPSFTQVQPTYIASTALMQSRISMSPTKQTNAVIRSEFESSSVASCANDVGYAPTGRTPSGPFIASRGLFVSPPPIAAPIRAYSGNQIPQPEYVPLIKPAQGIIQDFGSLSLGSTPGSADLGLDFKTVPRPLMEDVKEHTSNEMFPMNCNSRYLRLTTYAMPNSQSLLSRWHLPLGAVICPLAEDPDGEEVPIVNSSTAGIVLCVKCQTFLNPYVTFVDGGQKWQCNICAFLNNVPAACFSYFDSSGKTLDLAQRPEMQYGSVEFISPPDEVWSQVPPVYLFLIDVSINAVRSGMLEVVSHTIRSCLDRLAGCSRAQIGLITFDSTIHFYNLKSSLPQPQLLVVSDVDDLFVPLPDGLLVNLSESRSLVDTLLDGLPTIFQDTIIADSAFGPAVKAAFLVMGQIGGKLLIFQNTLPSVGVGCLRLRTDDPYIYGTVKEHALRLPQDPFYEKMAVDFKKQNCTIDVYAFSDKYIDIASLGTLARYTGGQVYYYRSFQYTYQKEKLRDELIRNLTRETAWKALLRTRCGRGMHFTTLQGNMRLDADVISLTNIACDQAYALQLHLKETLLPMQNLYFQVACQYFSSTGERRIRVHNAAVPVVADVGEMYRRADIGAIVYLFCLLANEKTLSQKLEEVRIFVQQQIVKALQECQNLVAVQHRLAGRMIYPESLKYLPLYGLALCKSIPLRGGYGDVQLDERCAGGYYMQGLPIKRLLKLLYPNLFRIDEYLSDALEEIDDFSKICKSLPLSEESLDTKGLYIYDDGFRFIIWFGRMLMMGITSNLLGEEFATDYSKASIFGRDNDMSRKLISILGRLREEDPSYHQPLVLVRQGEQPREGTLLLANLVEDQFHGLTGLADWVTQIYQQVLQKF</sequence>
<reference evidence="2" key="1">
    <citation type="journal article" date="2023" name="Nat. Plants">
        <title>Single-cell RNA sequencing provides a high-resolution roadmap for understanding the multicellular compartmentation of specialized metabolism.</title>
        <authorList>
            <person name="Sun S."/>
            <person name="Shen X."/>
            <person name="Li Y."/>
            <person name="Li Y."/>
            <person name="Wang S."/>
            <person name="Li R."/>
            <person name="Zhang H."/>
            <person name="Shen G."/>
            <person name="Guo B."/>
            <person name="Wei J."/>
            <person name="Xu J."/>
            <person name="St-Pierre B."/>
            <person name="Chen S."/>
            <person name="Sun C."/>
        </authorList>
    </citation>
    <scope>NUCLEOTIDE SEQUENCE [LARGE SCALE GENOMIC DNA]</scope>
</reference>
<keyword evidence="2" id="KW-1185">Reference proteome</keyword>
<organism evidence="1 2">
    <name type="scientific">Catharanthus roseus</name>
    <name type="common">Madagascar periwinkle</name>
    <name type="synonym">Vinca rosea</name>
    <dbReference type="NCBI Taxonomy" id="4058"/>
    <lineage>
        <taxon>Eukaryota</taxon>
        <taxon>Viridiplantae</taxon>
        <taxon>Streptophyta</taxon>
        <taxon>Embryophyta</taxon>
        <taxon>Tracheophyta</taxon>
        <taxon>Spermatophyta</taxon>
        <taxon>Magnoliopsida</taxon>
        <taxon>eudicotyledons</taxon>
        <taxon>Gunneridae</taxon>
        <taxon>Pentapetalae</taxon>
        <taxon>asterids</taxon>
        <taxon>lamiids</taxon>
        <taxon>Gentianales</taxon>
        <taxon>Apocynaceae</taxon>
        <taxon>Rauvolfioideae</taxon>
        <taxon>Vinceae</taxon>
        <taxon>Catharanthinae</taxon>
        <taxon>Catharanthus</taxon>
    </lineage>
</organism>
<name>A0ACC0AT19_CATRO</name>
<comment type="caution">
    <text evidence="1">The sequence shown here is derived from an EMBL/GenBank/DDBJ whole genome shotgun (WGS) entry which is preliminary data.</text>
</comment>
<evidence type="ECO:0000313" key="1">
    <source>
        <dbReference type="EMBL" id="KAI5662596.1"/>
    </source>
</evidence>
<evidence type="ECO:0000313" key="2">
    <source>
        <dbReference type="Proteomes" id="UP001060085"/>
    </source>
</evidence>
<dbReference type="Proteomes" id="UP001060085">
    <property type="component" value="Linkage Group LG05"/>
</dbReference>
<protein>
    <submittedName>
        <fullName evidence="1">Uncharacterized protein</fullName>
    </submittedName>
</protein>
<proteinExistence type="predicted"/>